<comment type="caution">
    <text evidence="2">The sequence shown here is derived from an EMBL/GenBank/DDBJ whole genome shotgun (WGS) entry which is preliminary data.</text>
</comment>
<evidence type="ECO:0008006" key="4">
    <source>
        <dbReference type="Google" id="ProtNLM"/>
    </source>
</evidence>
<accession>A0A8J2YMU1</accession>
<dbReference type="InterPro" id="IPR018719">
    <property type="entry name" value="DUF2243_membrane"/>
</dbReference>
<reference evidence="2" key="2">
    <citation type="submission" date="2020-09" db="EMBL/GenBank/DDBJ databases">
        <authorList>
            <person name="Sun Q."/>
            <person name="Sedlacek I."/>
        </authorList>
    </citation>
    <scope>NUCLEOTIDE SEQUENCE</scope>
    <source>
        <strain evidence="2">CCM 7684</strain>
    </source>
</reference>
<keyword evidence="3" id="KW-1185">Reference proteome</keyword>
<gene>
    <name evidence="2" type="ORF">GCM10007276_33770</name>
</gene>
<reference evidence="2" key="1">
    <citation type="journal article" date="2014" name="Int. J. Syst. Evol. Microbiol.">
        <title>Complete genome sequence of Corynebacterium casei LMG S-19264T (=DSM 44701T), isolated from a smear-ripened cheese.</title>
        <authorList>
            <consortium name="US DOE Joint Genome Institute (JGI-PGF)"/>
            <person name="Walter F."/>
            <person name="Albersmeier A."/>
            <person name="Kalinowski J."/>
            <person name="Ruckert C."/>
        </authorList>
    </citation>
    <scope>NUCLEOTIDE SEQUENCE</scope>
    <source>
        <strain evidence="2">CCM 7684</strain>
    </source>
</reference>
<feature type="transmembrane region" description="Helical" evidence="1">
    <location>
        <begin position="118"/>
        <end position="140"/>
    </location>
</feature>
<dbReference type="Proteomes" id="UP000602745">
    <property type="component" value="Unassembled WGS sequence"/>
</dbReference>
<dbReference type="RefSeq" id="WP_188411003.1">
    <property type="nucleotide sequence ID" value="NZ_BMCP01000007.1"/>
</dbReference>
<feature type="transmembrane region" description="Helical" evidence="1">
    <location>
        <begin position="7"/>
        <end position="31"/>
    </location>
</feature>
<organism evidence="2 3">
    <name type="scientific">Agaricicola taiwanensis</name>
    <dbReference type="NCBI Taxonomy" id="591372"/>
    <lineage>
        <taxon>Bacteria</taxon>
        <taxon>Pseudomonadati</taxon>
        <taxon>Pseudomonadota</taxon>
        <taxon>Alphaproteobacteria</taxon>
        <taxon>Rhodobacterales</taxon>
        <taxon>Paracoccaceae</taxon>
        <taxon>Agaricicola</taxon>
    </lineage>
</organism>
<feature type="transmembrane region" description="Helical" evidence="1">
    <location>
        <begin position="83"/>
        <end position="106"/>
    </location>
</feature>
<dbReference type="Pfam" id="PF10002">
    <property type="entry name" value="DUF2243"/>
    <property type="match status" value="1"/>
</dbReference>
<keyword evidence="1" id="KW-0472">Membrane</keyword>
<keyword evidence="1" id="KW-0812">Transmembrane</keyword>
<evidence type="ECO:0000313" key="2">
    <source>
        <dbReference type="EMBL" id="GGE53917.1"/>
    </source>
</evidence>
<dbReference type="EMBL" id="BMCP01000007">
    <property type="protein sequence ID" value="GGE53917.1"/>
    <property type="molecule type" value="Genomic_DNA"/>
</dbReference>
<proteinExistence type="predicted"/>
<keyword evidence="1" id="KW-1133">Transmembrane helix</keyword>
<feature type="transmembrane region" description="Helical" evidence="1">
    <location>
        <begin position="51"/>
        <end position="71"/>
    </location>
</feature>
<feature type="transmembrane region" description="Helical" evidence="1">
    <location>
        <begin position="152"/>
        <end position="171"/>
    </location>
</feature>
<name>A0A8J2YMU1_9RHOB</name>
<evidence type="ECO:0000313" key="3">
    <source>
        <dbReference type="Proteomes" id="UP000602745"/>
    </source>
</evidence>
<evidence type="ECO:0000256" key="1">
    <source>
        <dbReference type="SAM" id="Phobius"/>
    </source>
</evidence>
<sequence>MAAPTRWAGTLGFALGGFFDGILLHQILQWHHLLSLVPGMADLRLQVLWDGYFHALMYLIAALGLWGLWRTRGRLSATGPRPAIGALLIGFGLWHIIDGLLSHWLLGIHRIRLDSEVPLFWDLLWFTLFGLLPAVLGWWLQRSTGSGRGLRPAALVAILGLVTGAAGLWALRPPPGQAFATAVFRAGIEPADVMAALAETDARLVWADAAMGVVVLDIPADRRWRLYRHGALLVSGTALPSGCFDWSRA</sequence>
<protein>
    <recommendedName>
        <fullName evidence="4">DUF2243 domain-containing protein</fullName>
    </recommendedName>
</protein>
<dbReference type="AlphaFoldDB" id="A0A8J2YMU1"/>